<evidence type="ECO:0000313" key="7">
    <source>
        <dbReference type="Proteomes" id="UP001207228"/>
    </source>
</evidence>
<feature type="signal peptide" evidence="4">
    <location>
        <begin position="1"/>
        <end position="19"/>
    </location>
</feature>
<protein>
    <recommendedName>
        <fullName evidence="1">peptide-methionine (R)-S-oxide reductase</fullName>
        <ecNumber evidence="1">1.8.4.12</ecNumber>
    </recommendedName>
</protein>
<dbReference type="EC" id="1.8.4.12" evidence="1"/>
<dbReference type="PANTHER" id="PTHR10173">
    <property type="entry name" value="METHIONINE SULFOXIDE REDUCTASE"/>
    <property type="match status" value="1"/>
</dbReference>
<dbReference type="Pfam" id="PF01641">
    <property type="entry name" value="SelR"/>
    <property type="match status" value="1"/>
</dbReference>
<feature type="chain" id="PRO_5047490888" description="peptide-methionine (R)-S-oxide reductase" evidence="4">
    <location>
        <begin position="20"/>
        <end position="184"/>
    </location>
</feature>
<evidence type="ECO:0000256" key="2">
    <source>
        <dbReference type="ARBA" id="ARBA00023002"/>
    </source>
</evidence>
<reference evidence="6 7" key="1">
    <citation type="submission" date="2022-11" db="EMBL/GenBank/DDBJ databases">
        <title>The characterization of three novel Bacteroidetes species and genomic analysis of their roles in tidal elemental geochemical cycles.</title>
        <authorList>
            <person name="Ma K.-J."/>
        </authorList>
    </citation>
    <scope>NUCLEOTIDE SEQUENCE [LARGE SCALE GENOMIC DNA]</scope>
    <source>
        <strain evidence="6 7">M82</strain>
    </source>
</reference>
<comment type="caution">
    <text evidence="6">The sequence shown here is derived from an EMBL/GenBank/DDBJ whole genome shotgun (WGS) entry which is preliminary data.</text>
</comment>
<dbReference type="SUPFAM" id="SSF51316">
    <property type="entry name" value="Mss4-like"/>
    <property type="match status" value="1"/>
</dbReference>
<feature type="domain" description="MsrB" evidence="5">
    <location>
        <begin position="60"/>
        <end position="183"/>
    </location>
</feature>
<evidence type="ECO:0000256" key="3">
    <source>
        <dbReference type="ARBA" id="ARBA00048488"/>
    </source>
</evidence>
<comment type="catalytic activity">
    <reaction evidence="3">
        <text>L-methionyl-[protein] + [thioredoxin]-disulfide + H2O = L-methionyl-(R)-S-oxide-[protein] + [thioredoxin]-dithiol</text>
        <dbReference type="Rhea" id="RHEA:24164"/>
        <dbReference type="Rhea" id="RHEA-COMP:10698"/>
        <dbReference type="Rhea" id="RHEA-COMP:10700"/>
        <dbReference type="Rhea" id="RHEA-COMP:12313"/>
        <dbReference type="Rhea" id="RHEA-COMP:12314"/>
        <dbReference type="ChEBI" id="CHEBI:15377"/>
        <dbReference type="ChEBI" id="CHEBI:16044"/>
        <dbReference type="ChEBI" id="CHEBI:29950"/>
        <dbReference type="ChEBI" id="CHEBI:45764"/>
        <dbReference type="ChEBI" id="CHEBI:50058"/>
        <dbReference type="EC" id="1.8.4.12"/>
    </reaction>
</comment>
<evidence type="ECO:0000256" key="1">
    <source>
        <dbReference type="ARBA" id="ARBA00012499"/>
    </source>
</evidence>
<gene>
    <name evidence="6" type="primary">msrB</name>
    <name evidence="6" type="ORF">OO017_02550</name>
</gene>
<proteinExistence type="predicted"/>
<dbReference type="Proteomes" id="UP001207228">
    <property type="component" value="Unassembled WGS sequence"/>
</dbReference>
<name>A0ABT3RB17_9BACT</name>
<dbReference type="GO" id="GO:0033743">
    <property type="term" value="F:peptide-methionine (R)-S-oxide reductase activity"/>
    <property type="evidence" value="ECO:0007669"/>
    <property type="project" value="UniProtKB-EC"/>
</dbReference>
<dbReference type="EMBL" id="JAPFQO010000001">
    <property type="protein sequence ID" value="MCX2738814.1"/>
    <property type="molecule type" value="Genomic_DNA"/>
</dbReference>
<organism evidence="6 7">
    <name type="scientific">Pontibacter anaerobius</name>
    <dbReference type="NCBI Taxonomy" id="2993940"/>
    <lineage>
        <taxon>Bacteria</taxon>
        <taxon>Pseudomonadati</taxon>
        <taxon>Bacteroidota</taxon>
        <taxon>Cytophagia</taxon>
        <taxon>Cytophagales</taxon>
        <taxon>Hymenobacteraceae</taxon>
        <taxon>Pontibacter</taxon>
    </lineage>
</organism>
<evidence type="ECO:0000259" key="5">
    <source>
        <dbReference type="PROSITE" id="PS51790"/>
    </source>
</evidence>
<sequence>MRVLQIVCMMALLSFTACAQEDTTAEYTATTASAGDEPLEQAVIAALNDETLKDTVVKTEAEWKKQLTPEQYYVLRQEGTEPPFKNKYDRNKKRGIYYCAACDNPMFSSSTKFDSRTGWPSFYAPISEKRIKEVEDRSYPGEVRTEVECARCGSHIGHVFPDGPEPTGLRYCLNSAALNFKEVK</sequence>
<keyword evidence="4" id="KW-0732">Signal</keyword>
<dbReference type="PROSITE" id="PS51790">
    <property type="entry name" value="MSRB"/>
    <property type="match status" value="1"/>
</dbReference>
<dbReference type="RefSeq" id="WP_266050863.1">
    <property type="nucleotide sequence ID" value="NZ_JAPFQO010000001.1"/>
</dbReference>
<dbReference type="Gene3D" id="2.170.150.20">
    <property type="entry name" value="Peptide methionine sulfoxide reductase"/>
    <property type="match status" value="1"/>
</dbReference>
<dbReference type="PANTHER" id="PTHR10173:SF52">
    <property type="entry name" value="METHIONINE-R-SULFOXIDE REDUCTASE B1"/>
    <property type="match status" value="1"/>
</dbReference>
<dbReference type="PROSITE" id="PS51257">
    <property type="entry name" value="PROKAR_LIPOPROTEIN"/>
    <property type="match status" value="1"/>
</dbReference>
<dbReference type="InterPro" id="IPR028427">
    <property type="entry name" value="Met_Sox_Rdtase_MsrB"/>
</dbReference>
<evidence type="ECO:0000313" key="6">
    <source>
        <dbReference type="EMBL" id="MCX2738814.1"/>
    </source>
</evidence>
<accession>A0ABT3RB17</accession>
<evidence type="ECO:0000256" key="4">
    <source>
        <dbReference type="SAM" id="SignalP"/>
    </source>
</evidence>
<keyword evidence="2 6" id="KW-0560">Oxidoreductase</keyword>
<dbReference type="InterPro" id="IPR011057">
    <property type="entry name" value="Mss4-like_sf"/>
</dbReference>
<dbReference type="InterPro" id="IPR002579">
    <property type="entry name" value="Met_Sox_Rdtase_MsrB_dom"/>
</dbReference>
<dbReference type="NCBIfam" id="TIGR00357">
    <property type="entry name" value="peptide-methionine (R)-S-oxide reductase MsrB"/>
    <property type="match status" value="1"/>
</dbReference>
<keyword evidence="7" id="KW-1185">Reference proteome</keyword>